<evidence type="ECO:0000313" key="2">
    <source>
        <dbReference type="Proteomes" id="UP000198211"/>
    </source>
</evidence>
<name>A0A225V9C2_9STRA</name>
<reference evidence="2" key="1">
    <citation type="submission" date="2017-03" db="EMBL/GenBank/DDBJ databases">
        <title>Phytopthora megakarya and P. palmivora, two closely related causual agents of cacao black pod achieved similar genome size and gene model numbers by different mechanisms.</title>
        <authorList>
            <person name="Ali S."/>
            <person name="Shao J."/>
            <person name="Larry D.J."/>
            <person name="Kronmiller B."/>
            <person name="Shen D."/>
            <person name="Strem M.D."/>
            <person name="Melnick R.L."/>
            <person name="Guiltinan M.J."/>
            <person name="Tyler B.M."/>
            <person name="Meinhardt L.W."/>
            <person name="Bailey B.A."/>
        </authorList>
    </citation>
    <scope>NUCLEOTIDE SEQUENCE [LARGE SCALE GENOMIC DNA]</scope>
    <source>
        <strain evidence="2">zdho120</strain>
    </source>
</reference>
<evidence type="ECO:0000313" key="1">
    <source>
        <dbReference type="EMBL" id="OWZ01983.1"/>
    </source>
</evidence>
<keyword evidence="2" id="KW-1185">Reference proteome</keyword>
<dbReference type="OrthoDB" id="166763at2759"/>
<dbReference type="AlphaFoldDB" id="A0A225V9C2"/>
<sequence length="89" mass="9783">MDERHFVIDLDDGKTLAFVGSQSVKYRSIVSGREGITMCVLLKGGSDARIRCPMIIFKNKSSNYPILNLPDTTLGVSTGHLQVRLSTNV</sequence>
<dbReference type="EMBL" id="NBNE01006484">
    <property type="protein sequence ID" value="OWZ01983.1"/>
    <property type="molecule type" value="Genomic_DNA"/>
</dbReference>
<comment type="caution">
    <text evidence="1">The sequence shown here is derived from an EMBL/GenBank/DDBJ whole genome shotgun (WGS) entry which is preliminary data.</text>
</comment>
<protein>
    <submittedName>
        <fullName evidence="1">Uncharacterized protein</fullName>
    </submittedName>
</protein>
<dbReference type="Proteomes" id="UP000198211">
    <property type="component" value="Unassembled WGS sequence"/>
</dbReference>
<organism evidence="1 2">
    <name type="scientific">Phytophthora megakarya</name>
    <dbReference type="NCBI Taxonomy" id="4795"/>
    <lineage>
        <taxon>Eukaryota</taxon>
        <taxon>Sar</taxon>
        <taxon>Stramenopiles</taxon>
        <taxon>Oomycota</taxon>
        <taxon>Peronosporomycetes</taxon>
        <taxon>Peronosporales</taxon>
        <taxon>Peronosporaceae</taxon>
        <taxon>Phytophthora</taxon>
    </lineage>
</organism>
<accession>A0A225V9C2</accession>
<gene>
    <name evidence="1" type="ORF">PHMEG_00026538</name>
</gene>
<proteinExistence type="predicted"/>